<dbReference type="GO" id="GO:0015562">
    <property type="term" value="F:efflux transmembrane transporter activity"/>
    <property type="evidence" value="ECO:0007669"/>
    <property type="project" value="TreeGrafter"/>
</dbReference>
<dbReference type="Gene3D" id="2.40.30.170">
    <property type="match status" value="1"/>
</dbReference>
<reference evidence="4 5" key="1">
    <citation type="submission" date="2018-07" db="EMBL/GenBank/DDBJ databases">
        <title>Modular assembly of carbohydrate-degrading microbial communities in the ocean.</title>
        <authorList>
            <person name="Enke T.N."/>
            <person name="Datta M.S."/>
            <person name="Schwartzman J.A."/>
            <person name="Cermak N."/>
            <person name="Schmitz D.A."/>
            <person name="Barrere J."/>
            <person name="Cordero O.X."/>
        </authorList>
    </citation>
    <scope>NUCLEOTIDE SEQUENCE [LARGE SCALE GENOMIC DNA]</scope>
    <source>
        <strain evidence="4 5">C3M10</strain>
    </source>
</reference>
<dbReference type="Proteomes" id="UP000252706">
    <property type="component" value="Unassembled WGS sequence"/>
</dbReference>
<dbReference type="GO" id="GO:1990281">
    <property type="term" value="C:efflux pump complex"/>
    <property type="evidence" value="ECO:0007669"/>
    <property type="project" value="TreeGrafter"/>
</dbReference>
<dbReference type="Pfam" id="PF25917">
    <property type="entry name" value="BSH_RND"/>
    <property type="match status" value="1"/>
</dbReference>
<dbReference type="InterPro" id="IPR058625">
    <property type="entry name" value="MdtA-like_BSH"/>
</dbReference>
<evidence type="ECO:0000313" key="4">
    <source>
        <dbReference type="EMBL" id="RBW58558.1"/>
    </source>
</evidence>
<gene>
    <name evidence="4" type="ORF">DS909_06260</name>
</gene>
<feature type="signal peptide" evidence="2">
    <location>
        <begin position="1"/>
        <end position="20"/>
    </location>
</feature>
<dbReference type="Gene3D" id="2.40.50.100">
    <property type="match status" value="1"/>
</dbReference>
<proteinExistence type="inferred from homology"/>
<organism evidence="4 5">
    <name type="scientific">Phaeobacter gallaeciensis</name>
    <dbReference type="NCBI Taxonomy" id="60890"/>
    <lineage>
        <taxon>Bacteria</taxon>
        <taxon>Pseudomonadati</taxon>
        <taxon>Pseudomonadota</taxon>
        <taxon>Alphaproteobacteria</taxon>
        <taxon>Rhodobacterales</taxon>
        <taxon>Roseobacteraceae</taxon>
        <taxon>Phaeobacter</taxon>
    </lineage>
</organism>
<dbReference type="RefSeq" id="WP_113822595.1">
    <property type="nucleotide sequence ID" value="NZ_QOCE01000013.1"/>
</dbReference>
<protein>
    <submittedName>
        <fullName evidence="4">Efflux RND transporter periplasmic adaptor subunit</fullName>
    </submittedName>
</protein>
<dbReference type="Gene3D" id="2.40.420.20">
    <property type="match status" value="1"/>
</dbReference>
<dbReference type="PANTHER" id="PTHR30469">
    <property type="entry name" value="MULTIDRUG RESISTANCE PROTEIN MDTA"/>
    <property type="match status" value="1"/>
</dbReference>
<comment type="similarity">
    <text evidence="1">Belongs to the membrane fusion protein (MFP) (TC 8.A.1) family.</text>
</comment>
<dbReference type="Gene3D" id="1.10.287.470">
    <property type="entry name" value="Helix hairpin bin"/>
    <property type="match status" value="1"/>
</dbReference>
<dbReference type="EMBL" id="QOCE01000013">
    <property type="protein sequence ID" value="RBW58558.1"/>
    <property type="molecule type" value="Genomic_DNA"/>
</dbReference>
<feature type="chain" id="PRO_5016637741" evidence="2">
    <location>
        <begin position="21"/>
        <end position="346"/>
    </location>
</feature>
<comment type="caution">
    <text evidence="4">The sequence shown here is derived from an EMBL/GenBank/DDBJ whole genome shotgun (WGS) entry which is preliminary data.</text>
</comment>
<dbReference type="NCBIfam" id="TIGR01730">
    <property type="entry name" value="RND_mfp"/>
    <property type="match status" value="1"/>
</dbReference>
<dbReference type="InterPro" id="IPR006143">
    <property type="entry name" value="RND_pump_MFP"/>
</dbReference>
<name>A0A366X5E6_9RHOB</name>
<sequence length="346" mass="36843">MKLVSVVSAALIALSGGALAQDKAPKPVKLIEVSETAPGFSRQFFGQVAARQSVDLAFQVSGQILELPVNEGVVIPKGSLIARLDQEPFELQLNRARLQKEQADRTVARLNRLKGTTVSQVSLDDSETAAALSAIALRDAEYALEHATLTAPFDALVAHRTVAAFTTVSAGTPVVRIHDMSELRIEVDVPEILFQRAGQQDDVEITAKFPASDELFPLQIREFDAETSSVGQTFRINFGFPKPDDLQVFPGSSVTVNVQVQDGRTGIIVPPTAIVTPPSGEIGVMVFSPKGENEGTVAFTVVEIEPTQAGGVRVTSGLQDGDEIVVTGGNALDDGQPVRRFAGFAN</sequence>
<dbReference type="SUPFAM" id="SSF111369">
    <property type="entry name" value="HlyD-like secretion proteins"/>
    <property type="match status" value="1"/>
</dbReference>
<accession>A0A366X5E6</accession>
<dbReference type="PANTHER" id="PTHR30469:SF20">
    <property type="entry name" value="EFFLUX RND TRANSPORTER PERIPLASMIC ADAPTOR SUBUNIT"/>
    <property type="match status" value="1"/>
</dbReference>
<feature type="domain" description="Multidrug resistance protein MdtA-like barrel-sandwich hybrid" evidence="3">
    <location>
        <begin position="53"/>
        <end position="173"/>
    </location>
</feature>
<evidence type="ECO:0000259" key="3">
    <source>
        <dbReference type="Pfam" id="PF25917"/>
    </source>
</evidence>
<evidence type="ECO:0000256" key="1">
    <source>
        <dbReference type="ARBA" id="ARBA00009477"/>
    </source>
</evidence>
<dbReference type="AlphaFoldDB" id="A0A366X5E6"/>
<keyword evidence="2" id="KW-0732">Signal</keyword>
<evidence type="ECO:0000313" key="5">
    <source>
        <dbReference type="Proteomes" id="UP000252706"/>
    </source>
</evidence>
<dbReference type="OrthoDB" id="9813967at2"/>
<evidence type="ECO:0000256" key="2">
    <source>
        <dbReference type="SAM" id="SignalP"/>
    </source>
</evidence>